<dbReference type="PANTHER" id="PTHR28255:SF1">
    <property type="entry name" value="UPF0303 PROTEIN YBR137W"/>
    <property type="match status" value="1"/>
</dbReference>
<name>A0A1T4LN76_9HYPH</name>
<dbReference type="PANTHER" id="PTHR28255">
    <property type="match status" value="1"/>
</dbReference>
<dbReference type="NCBIfam" id="NF002696">
    <property type="entry name" value="PRK02487.1-5"/>
    <property type="match status" value="1"/>
</dbReference>
<reference evidence="3" key="1">
    <citation type="submission" date="2017-02" db="EMBL/GenBank/DDBJ databases">
        <authorList>
            <person name="Varghese N."/>
            <person name="Submissions S."/>
        </authorList>
    </citation>
    <scope>NUCLEOTIDE SEQUENCE [LARGE SCALE GENOMIC DNA]</scope>
    <source>
        <strain evidence="3">USBA 369</strain>
    </source>
</reference>
<proteinExistence type="inferred from homology"/>
<evidence type="ECO:0000313" key="3">
    <source>
        <dbReference type="Proteomes" id="UP000190135"/>
    </source>
</evidence>
<dbReference type="Proteomes" id="UP000190135">
    <property type="component" value="Unassembled WGS sequence"/>
</dbReference>
<gene>
    <name evidence="2" type="ORF">SAMN05428963_101292</name>
</gene>
<sequence>MLDHDQRQSIERDIVLIARQEETLVLPTFDEDVAWALGSRLRRLGAGLPIVIDVRRFGLPLFFTALPGSAPDNVEWVRRKSSLVARFYRASYAVGLDLRLKETTLTSRFGISEADYAAHGGSFPIRTVSSGIVGSLTVSGLRQRDDHALVVRALAEHLDIDPAETALPDQ</sequence>
<evidence type="ECO:0000256" key="1">
    <source>
        <dbReference type="HAMAP-Rule" id="MF_00761"/>
    </source>
</evidence>
<protein>
    <recommendedName>
        <fullName evidence="1">UPF0303 protein SAMN05428963_101292</fullName>
    </recommendedName>
</protein>
<dbReference type="InterPro" id="IPR010371">
    <property type="entry name" value="YBR137W-like"/>
</dbReference>
<organism evidence="2 3">
    <name type="scientific">Consotaella salsifontis</name>
    <dbReference type="NCBI Taxonomy" id="1365950"/>
    <lineage>
        <taxon>Bacteria</taxon>
        <taxon>Pseudomonadati</taxon>
        <taxon>Pseudomonadota</taxon>
        <taxon>Alphaproteobacteria</taxon>
        <taxon>Hyphomicrobiales</taxon>
        <taxon>Aurantimonadaceae</taxon>
        <taxon>Consotaella</taxon>
    </lineage>
</organism>
<dbReference type="SUPFAM" id="SSF143744">
    <property type="entry name" value="GlcG-like"/>
    <property type="match status" value="1"/>
</dbReference>
<evidence type="ECO:0000313" key="2">
    <source>
        <dbReference type="EMBL" id="SJZ56165.1"/>
    </source>
</evidence>
<dbReference type="Pfam" id="PF03928">
    <property type="entry name" value="HbpS-like"/>
    <property type="match status" value="1"/>
</dbReference>
<accession>A0A1T4LN76</accession>
<dbReference type="InterPro" id="IPR005624">
    <property type="entry name" value="PduO/GlcC-like"/>
</dbReference>
<dbReference type="EMBL" id="FUXL01000001">
    <property type="protein sequence ID" value="SJZ56165.1"/>
    <property type="molecule type" value="Genomic_DNA"/>
</dbReference>
<dbReference type="InterPro" id="IPR038084">
    <property type="entry name" value="PduO/GlcC-like_sf"/>
</dbReference>
<dbReference type="AlphaFoldDB" id="A0A1T4LN76"/>
<dbReference type="OrthoDB" id="9815315at2"/>
<dbReference type="PIRSF" id="PIRSF008757">
    <property type="entry name" value="UCP008757"/>
    <property type="match status" value="1"/>
</dbReference>
<keyword evidence="3" id="KW-1185">Reference proteome</keyword>
<dbReference type="HAMAP" id="MF_00761">
    <property type="entry name" value="UPF0303"/>
    <property type="match status" value="1"/>
</dbReference>
<dbReference type="Gene3D" id="3.30.450.150">
    <property type="entry name" value="Haem-degrading domain"/>
    <property type="match status" value="1"/>
</dbReference>
<comment type="similarity">
    <text evidence="1">Belongs to the UPF0303 family.</text>
</comment>